<dbReference type="HOGENOM" id="CLU_3282681_0_0_2"/>
<protein>
    <submittedName>
        <fullName evidence="1">Uncharacterized protein</fullName>
    </submittedName>
</protein>
<evidence type="ECO:0000313" key="1">
    <source>
        <dbReference type="EMBL" id="AJW71743.1"/>
    </source>
</evidence>
<dbReference type="EMBL" id="CP011070">
    <property type="protein sequence ID" value="AJW71743.1"/>
    <property type="molecule type" value="Genomic_DNA"/>
</dbReference>
<reference evidence="2" key="1">
    <citation type="submission" date="2015-03" db="EMBL/GenBank/DDBJ databases">
        <title>Characterization of two novel Thaumarchaeota isolated from the Northern Adriatic Sea.</title>
        <authorList>
            <person name="Bayer B."/>
            <person name="Vojvoda J."/>
            <person name="Offre P."/>
            <person name="Srivastava A."/>
            <person name="Elisabeth N."/>
            <person name="Garcia J.A.L."/>
            <person name="Schleper C."/>
            <person name="Herndl G.J."/>
        </authorList>
    </citation>
    <scope>NUCLEOTIDE SEQUENCE [LARGE SCALE GENOMIC DNA]</scope>
    <source>
        <strain evidence="2">NF5</strain>
    </source>
</reference>
<dbReference type="Proteomes" id="UP000032408">
    <property type="component" value="Chromosome"/>
</dbReference>
<dbReference type="KEGG" id="nin:NADRNF5_2069"/>
<accession>A0A0D5C5B2</accession>
<keyword evidence="2" id="KW-1185">Reference proteome</keyword>
<proteinExistence type="predicted"/>
<gene>
    <name evidence="1" type="ORF">NADRNF5_2069</name>
</gene>
<sequence length="45" mass="5186">MNMNPKSHHIVVSEINFEKLKLLGNKGDSFDNIISKLLEVQKNDF</sequence>
<name>A0A0D5C5B2_9ARCH</name>
<organism evidence="1 2">
    <name type="scientific">Nitrosopumilus adriaticus</name>
    <dbReference type="NCBI Taxonomy" id="1580092"/>
    <lineage>
        <taxon>Archaea</taxon>
        <taxon>Nitrososphaerota</taxon>
        <taxon>Nitrososphaeria</taxon>
        <taxon>Nitrosopumilales</taxon>
        <taxon>Nitrosopumilaceae</taxon>
        <taxon>Nitrosopumilus</taxon>
    </lineage>
</organism>
<reference evidence="1 2" key="2">
    <citation type="journal article" date="2016" name="ISME J.">
        <title>Physiological and genomic characterization of two novel marine thaumarchaeal strains indicates niche differentiation.</title>
        <authorList>
            <person name="Bayer B."/>
            <person name="Vojvoda J."/>
            <person name="Offre P."/>
            <person name="Alves R.J."/>
            <person name="Elisabeth N.H."/>
            <person name="Garcia J.A."/>
            <person name="Volland J.M."/>
            <person name="Srivastava A."/>
            <person name="Schleper C."/>
            <person name="Herndl G.J."/>
        </authorList>
    </citation>
    <scope>NUCLEOTIDE SEQUENCE [LARGE SCALE GENOMIC DNA]</scope>
    <source>
        <strain evidence="1 2">NF5</strain>
    </source>
</reference>
<dbReference type="AlphaFoldDB" id="A0A0D5C5B2"/>
<dbReference type="STRING" id="1580092.NADRNF5_2069"/>
<evidence type="ECO:0000313" key="2">
    <source>
        <dbReference type="Proteomes" id="UP000032408"/>
    </source>
</evidence>